<comment type="caution">
    <text evidence="1">The sequence shown here is derived from an EMBL/GenBank/DDBJ whole genome shotgun (WGS) entry which is preliminary data.</text>
</comment>
<evidence type="ECO:0000313" key="2">
    <source>
        <dbReference type="Proteomes" id="UP001324427"/>
    </source>
</evidence>
<organism evidence="1 2">
    <name type="scientific">Oleoguttula mirabilis</name>
    <dbReference type="NCBI Taxonomy" id="1507867"/>
    <lineage>
        <taxon>Eukaryota</taxon>
        <taxon>Fungi</taxon>
        <taxon>Dikarya</taxon>
        <taxon>Ascomycota</taxon>
        <taxon>Pezizomycotina</taxon>
        <taxon>Dothideomycetes</taxon>
        <taxon>Dothideomycetidae</taxon>
        <taxon>Mycosphaerellales</taxon>
        <taxon>Teratosphaeriaceae</taxon>
        <taxon>Oleoguttula</taxon>
    </lineage>
</organism>
<accession>A0AAV9JRV5</accession>
<proteinExistence type="predicted"/>
<name>A0AAV9JRV5_9PEZI</name>
<dbReference type="EMBL" id="JAVFHQ010000008">
    <property type="protein sequence ID" value="KAK4548262.1"/>
    <property type="molecule type" value="Genomic_DNA"/>
</dbReference>
<protein>
    <recommendedName>
        <fullName evidence="3">NACHT-NTPase and P-loop NTPases N-terminal domain-containing protein</fullName>
    </recommendedName>
</protein>
<dbReference type="Proteomes" id="UP001324427">
    <property type="component" value="Unassembled WGS sequence"/>
</dbReference>
<evidence type="ECO:0000313" key="1">
    <source>
        <dbReference type="EMBL" id="KAK4548262.1"/>
    </source>
</evidence>
<gene>
    <name evidence="1" type="ORF">LTR36_010132</name>
</gene>
<evidence type="ECO:0008006" key="3">
    <source>
        <dbReference type="Google" id="ProtNLM"/>
    </source>
</evidence>
<reference evidence="1 2" key="1">
    <citation type="submission" date="2021-11" db="EMBL/GenBank/DDBJ databases">
        <title>Black yeast isolated from Biological Soil Crust.</title>
        <authorList>
            <person name="Kurbessoian T."/>
        </authorList>
    </citation>
    <scope>NUCLEOTIDE SEQUENCE [LARGE SCALE GENOMIC DNA]</scope>
    <source>
        <strain evidence="1 2">CCFEE 5522</strain>
    </source>
</reference>
<sequence>MAEILGAVSSAVGIASSALELAESIKKFKNFCVRVAHAPKNLQRTLREIEVLSSLLTRLSSTLDLGTDITDSRSLQDCIELCRLGVKRITAVTESLGRKMSGKRRRTSIMFALSRDDLRDKMQELEQCKSSLLLAHQMYMQARAEDAARLQQQQKAALLAGRDGQSADTVHAPARTNTHRRASKRIGTRYGDAADSCLTVCTPAWLQQRIWVLSVSRGTDLWAWSLQIDLSAYRIIEKGSPAVEMCVQGNLVGLQQLFSKGEASPLDRLEGGGYFSRSDRSSAILVPPYKSIGFILAQPELFWFGRQTQAAFTAVDLDELRHELNLCRGFYDGDLDDEHDDGARGPTYEVQRFLKNSEGQAALTWHWSVLVQFATTLQASPTNFYWPPLLEHLDVTLPENNTSFCDARDGLQQLETLAVLYATCWHRDTDVRLRPRIQTLIVCIIKAGSSPLTRSVDGDNGTILQRFIGVVFCMIEDNGKTREQAYLVLDGALQQWVSILQQAGVDLLEYGALAAKHKSDYWDSTPYYRHGPEAPSILGLSNGPHPGDWHFWWQHHGDGYASEFWDMVDHPERTIPGAWDDE</sequence>
<dbReference type="AlphaFoldDB" id="A0AAV9JRV5"/>
<keyword evidence="2" id="KW-1185">Reference proteome</keyword>